<keyword evidence="4" id="KW-1185">Reference proteome</keyword>
<reference evidence="3 4" key="1">
    <citation type="submission" date="2021-01" db="EMBL/GenBank/DDBJ databases">
        <title>Genome public.</title>
        <authorList>
            <person name="Liu C."/>
            <person name="Sun Q."/>
        </authorList>
    </citation>
    <scope>NUCLEOTIDE SEQUENCE [LARGE SCALE GENOMIC DNA]</scope>
    <source>
        <strain evidence="3 4">YIM B02515</strain>
    </source>
</reference>
<accession>A0ABS1TFM7</accession>
<dbReference type="PANTHER" id="PTHR43208:SF1">
    <property type="entry name" value="ABC TRANSPORTER SUBSTRATE-BINDING PROTEIN"/>
    <property type="match status" value="1"/>
</dbReference>
<dbReference type="Proteomes" id="UP000632377">
    <property type="component" value="Unassembled WGS sequence"/>
</dbReference>
<dbReference type="Gene3D" id="3.40.50.2300">
    <property type="match status" value="2"/>
</dbReference>
<evidence type="ECO:0000259" key="2">
    <source>
        <dbReference type="Pfam" id="PF02608"/>
    </source>
</evidence>
<sequence length="632" mass="72967">MDKNGHEHFDEARKLAVREYNRSISSGEIGYLPSLEGILKDTEIVAQVDLGLIEIPLKKTIGTYTHLRSLSFARNFMPLIETEFREKWSSLCEAHLHEGIRDAIKVYEYMNWFYVIEGNKRVSVLKYFDAYSISAKVTRLIPKLDENSKDSRLYYEFLKFNKITNLYSIWFSKEGSFDKLLKLFDNFNPENSYFDNKYKYFEVYIYNTFRKIYLSYGGDRLKITTGDAFLEYAKIYGMPKKANEEKLTLRMKEFLKELEVLSKDEGIDLSTELLEVSPNKMINTLTSLVIPKKKLKVAFAYARTIEGSGWTYSHELGRLHLEKVLGDQITTGYIENVPENSDAYKMLKILANAGNDIIFTTSPIYLNSTLKCALEFPQVRFFNCSEAHPYTHVSNYYGRTYEPRFLTGIIAGSMTKDNIIGYVATSPTPEVISSINAFALGAKMVNPYAKVKVAYTNEWNSRLKFTDAGSRLIKEGADIICNRTLEVSHPVSTDFGVYSMLCTIDKERGVPDKYLATPIWNWGIFYERILKNILNNTFKTIVDMFSNNPKLINFWWGIDTGVVDIFYSKELVPPETQKLVNLMKKMIMNNAYHPFTGPIYDRDGNLRINNEETASFEQILSMDWFVENVESI</sequence>
<protein>
    <submittedName>
        <fullName evidence="3">BMP family ABC transporter substrate-binding protein</fullName>
    </submittedName>
</protein>
<gene>
    <name evidence="3" type="ORF">JK636_13495</name>
</gene>
<evidence type="ECO:0000256" key="1">
    <source>
        <dbReference type="ARBA" id="ARBA00022729"/>
    </source>
</evidence>
<evidence type="ECO:0000313" key="3">
    <source>
        <dbReference type="EMBL" id="MBL4936773.1"/>
    </source>
</evidence>
<dbReference type="Pfam" id="PF02608">
    <property type="entry name" value="Bmp"/>
    <property type="match status" value="1"/>
</dbReference>
<comment type="caution">
    <text evidence="3">The sequence shown here is derived from an EMBL/GenBank/DDBJ whole genome shotgun (WGS) entry which is preliminary data.</text>
</comment>
<organism evidence="3 4">
    <name type="scientific">Clostridium rhizosphaerae</name>
    <dbReference type="NCBI Taxonomy" id="2803861"/>
    <lineage>
        <taxon>Bacteria</taxon>
        <taxon>Bacillati</taxon>
        <taxon>Bacillota</taxon>
        <taxon>Clostridia</taxon>
        <taxon>Eubacteriales</taxon>
        <taxon>Clostridiaceae</taxon>
        <taxon>Clostridium</taxon>
    </lineage>
</organism>
<name>A0ABS1TFM7_9CLOT</name>
<dbReference type="InterPro" id="IPR052910">
    <property type="entry name" value="ABC-Purine-Binding"/>
</dbReference>
<dbReference type="PANTHER" id="PTHR43208">
    <property type="entry name" value="ABC TRANSPORTER SUBSTRATE-BINDING PROTEIN"/>
    <property type="match status" value="1"/>
</dbReference>
<dbReference type="RefSeq" id="WP_202749527.1">
    <property type="nucleotide sequence ID" value="NZ_JAESWC010000008.1"/>
</dbReference>
<feature type="domain" description="ABC transporter substrate-binding protein PnrA-like" evidence="2">
    <location>
        <begin position="295"/>
        <end position="588"/>
    </location>
</feature>
<dbReference type="CDD" id="cd19963">
    <property type="entry name" value="PBP1_BMP-like"/>
    <property type="match status" value="1"/>
</dbReference>
<evidence type="ECO:0000313" key="4">
    <source>
        <dbReference type="Proteomes" id="UP000632377"/>
    </source>
</evidence>
<dbReference type="InterPro" id="IPR003760">
    <property type="entry name" value="PnrA-like"/>
</dbReference>
<proteinExistence type="predicted"/>
<keyword evidence="1" id="KW-0732">Signal</keyword>
<dbReference type="EMBL" id="JAESWC010000008">
    <property type="protein sequence ID" value="MBL4936773.1"/>
    <property type="molecule type" value="Genomic_DNA"/>
</dbReference>